<evidence type="ECO:0000313" key="2">
    <source>
        <dbReference type="Proteomes" id="UP001595868"/>
    </source>
</evidence>
<evidence type="ECO:0000313" key="1">
    <source>
        <dbReference type="EMBL" id="MFC4105813.1"/>
    </source>
</evidence>
<dbReference type="RefSeq" id="WP_377543126.1">
    <property type="nucleotide sequence ID" value="NZ_JBHSBN010000004.1"/>
</dbReference>
<name>A0ABV8KIC6_9ACTN</name>
<reference evidence="2" key="1">
    <citation type="journal article" date="2019" name="Int. J. Syst. Evol. Microbiol.">
        <title>The Global Catalogue of Microorganisms (GCM) 10K type strain sequencing project: providing services to taxonomists for standard genome sequencing and annotation.</title>
        <authorList>
            <consortium name="The Broad Institute Genomics Platform"/>
            <consortium name="The Broad Institute Genome Sequencing Center for Infectious Disease"/>
            <person name="Wu L."/>
            <person name="Ma J."/>
        </authorList>
    </citation>
    <scope>NUCLEOTIDE SEQUENCE [LARGE SCALE GENOMIC DNA]</scope>
    <source>
        <strain evidence="2">2902at01</strain>
    </source>
</reference>
<comment type="caution">
    <text evidence="1">The sequence shown here is derived from an EMBL/GenBank/DDBJ whole genome shotgun (WGS) entry which is preliminary data.</text>
</comment>
<proteinExistence type="predicted"/>
<accession>A0ABV8KIC6</accession>
<dbReference type="EMBL" id="JBHSBN010000004">
    <property type="protein sequence ID" value="MFC4105813.1"/>
    <property type="molecule type" value="Genomic_DNA"/>
</dbReference>
<dbReference type="Proteomes" id="UP001595868">
    <property type="component" value="Unassembled WGS sequence"/>
</dbReference>
<keyword evidence="2" id="KW-1185">Reference proteome</keyword>
<gene>
    <name evidence="1" type="ORF">ACFOX0_07675</name>
</gene>
<evidence type="ECO:0008006" key="3">
    <source>
        <dbReference type="Google" id="ProtNLM"/>
    </source>
</evidence>
<protein>
    <recommendedName>
        <fullName evidence="3">Immunity protein 63</fullName>
    </recommendedName>
</protein>
<sequence>MSSKRQVGEAVDIARDLVGDEVPAGPPVPALTEFARRFAATEFDVPGGQDSDGYLFQYGEVNWLPEPTFVLSMVRQLEVVDTNGEHESYVQVQFEYRYLLDSELKMAGNHSEWWFPGGVTPLDSWLDSVSRSAIGDLLRVKEPQEFLVWMDQS</sequence>
<organism evidence="1 2">
    <name type="scientific">Micromonospora zhanjiangensis</name>
    <dbReference type="NCBI Taxonomy" id="1522057"/>
    <lineage>
        <taxon>Bacteria</taxon>
        <taxon>Bacillati</taxon>
        <taxon>Actinomycetota</taxon>
        <taxon>Actinomycetes</taxon>
        <taxon>Micromonosporales</taxon>
        <taxon>Micromonosporaceae</taxon>
        <taxon>Micromonospora</taxon>
    </lineage>
</organism>